<dbReference type="InterPro" id="IPR029062">
    <property type="entry name" value="Class_I_gatase-like"/>
</dbReference>
<feature type="domain" description="VWFA" evidence="3">
    <location>
        <begin position="408"/>
        <end position="580"/>
    </location>
</feature>
<dbReference type="Pfam" id="PF00092">
    <property type="entry name" value="VWA"/>
    <property type="match status" value="1"/>
</dbReference>
<dbReference type="SUPFAM" id="SSF53300">
    <property type="entry name" value="vWA-like"/>
    <property type="match status" value="2"/>
</dbReference>
<dbReference type="Gene3D" id="3.40.50.880">
    <property type="match status" value="2"/>
</dbReference>
<gene>
    <name evidence="4" type="ORF">ACFFNY_02920</name>
</gene>
<dbReference type="PROSITE" id="PS50234">
    <property type="entry name" value="VWFA"/>
    <property type="match status" value="1"/>
</dbReference>
<feature type="compositionally biased region" description="Basic and acidic residues" evidence="1">
    <location>
        <begin position="885"/>
        <end position="897"/>
    </location>
</feature>
<sequence>MGLQFKSLLALLLLVPAAAYMVWVWRRAGRLSGWRKRLAVALRGLVVLLLILSLAGLQSYATIERKAIVFVADRSDSMTDSSVLEAYIRQTEEAKAQRDAAGVVSAGLDAAIEKAADTGSVDTFAFGSRINTQFTRLDEALQLAETLLPTDASPRIVLLSDGRENVGDMLRQGKLLRDKGIPVDVVPLPAKERKDASVDTLSLPEKLYLAEQYSLEVAVSSTFAGPAVLRVYEDNREISGQQVTLEKGQNRFVLRGLAKEQGLHRYRAELYADGDEVSANNAAYAFSRVTGPPKVLLVEGSEGAAQSLKAVLDAGLVPYDAIVPEMLPRELADYSAYDSVVLANVPATSMSESQMTMIEQSVRDYGIGLVMTGGEDSFGLGGYFKTPIERALPVYMDLRGKREIPSLALMLVLDKSGSMSGGGIELAQEAATRTIQLMREQDTIGVVAFDSSPWWVVEPQLLKDPKQVIDKVNSIQADGGTEIYAAVEQAYAKLRKVDAQRKHIILLTDGQSATNPNYASLAGDMVKDNITLSSVAIGDGADTQLLEQLARMAKGRYYFTNDQSTVPAIFSREAVLISRTYIVDQPFVPSIGQAADWNPLFAGGVPRVHAYIATTPKETAEIALTSPEPDPLLARWQYGAGKAVAWTSDLTGKWAGDWVAWDRFQDVFSRIVKWTFPQFQASPIELTSRLEGGSVTLDVISAAGGALKAIVTDEELKQTEVTLEPTVPGEYTGQLAIGKPGVYLTQISSVPEEGSEGGTGNGTGGIAATTGFVIPYSPEYRIGADDGADKLKQLAELTGGRVLQLDKPGDAFGGETTAKKRVRDLSQALLIAALLLWLADIAVRRLHIPWRKLLAALRMSAGRTSPGGSGRDTVERLRSRVPARAPERERFPAEARSDTQAAQPPSGGKRGTEWDSPTEHAGRTNASAGGLPTSGSPSGEAPSAQAAATRPGGRTSPSAQAEEGGAEERLNRLLAAKKRRER</sequence>
<keyword evidence="2" id="KW-0472">Membrane</keyword>
<feature type="region of interest" description="Disordered" evidence="1">
    <location>
        <begin position="861"/>
        <end position="982"/>
    </location>
</feature>
<keyword evidence="2" id="KW-1133">Transmembrane helix</keyword>
<reference evidence="4 5" key="1">
    <citation type="submission" date="2024-09" db="EMBL/GenBank/DDBJ databases">
        <authorList>
            <person name="Sun Q."/>
            <person name="Mori K."/>
        </authorList>
    </citation>
    <scope>NUCLEOTIDE SEQUENCE [LARGE SCALE GENOMIC DNA]</scope>
    <source>
        <strain evidence="4 5">JCM 12520</strain>
    </source>
</reference>
<feature type="transmembrane region" description="Helical" evidence="2">
    <location>
        <begin position="38"/>
        <end position="57"/>
    </location>
</feature>
<evidence type="ECO:0000313" key="5">
    <source>
        <dbReference type="Proteomes" id="UP001589619"/>
    </source>
</evidence>
<dbReference type="Proteomes" id="UP001589619">
    <property type="component" value="Unassembled WGS sequence"/>
</dbReference>
<dbReference type="EMBL" id="JBHMAG010000003">
    <property type="protein sequence ID" value="MFB9750513.1"/>
    <property type="molecule type" value="Genomic_DNA"/>
</dbReference>
<accession>A0ABV5VQF8</accession>
<evidence type="ECO:0000313" key="4">
    <source>
        <dbReference type="EMBL" id="MFB9750513.1"/>
    </source>
</evidence>
<evidence type="ECO:0000256" key="1">
    <source>
        <dbReference type="SAM" id="MobiDB-lite"/>
    </source>
</evidence>
<proteinExistence type="predicted"/>
<evidence type="ECO:0000256" key="2">
    <source>
        <dbReference type="SAM" id="Phobius"/>
    </source>
</evidence>
<keyword evidence="2" id="KW-0812">Transmembrane</keyword>
<protein>
    <submittedName>
        <fullName evidence="4">VWA domain-containing protein</fullName>
    </submittedName>
</protein>
<dbReference type="Gene3D" id="3.40.50.410">
    <property type="entry name" value="von Willebrand factor, type A domain"/>
    <property type="match status" value="1"/>
</dbReference>
<feature type="transmembrane region" description="Helical" evidence="2">
    <location>
        <begin position="6"/>
        <end position="26"/>
    </location>
</feature>
<dbReference type="CDD" id="cd00198">
    <property type="entry name" value="vWFA"/>
    <property type="match status" value="1"/>
</dbReference>
<organism evidence="4 5">
    <name type="scientific">Paenibacillus hodogayensis</name>
    <dbReference type="NCBI Taxonomy" id="279208"/>
    <lineage>
        <taxon>Bacteria</taxon>
        <taxon>Bacillati</taxon>
        <taxon>Bacillota</taxon>
        <taxon>Bacilli</taxon>
        <taxon>Bacillales</taxon>
        <taxon>Paenibacillaceae</taxon>
        <taxon>Paenibacillus</taxon>
    </lineage>
</organism>
<evidence type="ECO:0000259" key="3">
    <source>
        <dbReference type="PROSITE" id="PS50234"/>
    </source>
</evidence>
<dbReference type="PANTHER" id="PTHR37947">
    <property type="entry name" value="BLL2462 PROTEIN"/>
    <property type="match status" value="1"/>
</dbReference>
<dbReference type="PANTHER" id="PTHR37947:SF2">
    <property type="entry name" value="VON WILLEBRAND FACTOR TYPE A"/>
    <property type="match status" value="1"/>
</dbReference>
<name>A0ABV5VQF8_9BACL</name>
<comment type="caution">
    <text evidence="4">The sequence shown here is derived from an EMBL/GenBank/DDBJ whole genome shotgun (WGS) entry which is preliminary data.</text>
</comment>
<dbReference type="SMART" id="SM00327">
    <property type="entry name" value="VWA"/>
    <property type="match status" value="1"/>
</dbReference>
<feature type="compositionally biased region" description="Basic and acidic residues" evidence="1">
    <location>
        <begin position="910"/>
        <end position="922"/>
    </location>
</feature>
<keyword evidence="5" id="KW-1185">Reference proteome</keyword>
<dbReference type="SUPFAM" id="SSF52317">
    <property type="entry name" value="Class I glutamine amidotransferase-like"/>
    <property type="match status" value="1"/>
</dbReference>
<dbReference type="InterPro" id="IPR002035">
    <property type="entry name" value="VWF_A"/>
</dbReference>
<dbReference type="InterPro" id="IPR036465">
    <property type="entry name" value="vWFA_dom_sf"/>
</dbReference>
<dbReference type="RefSeq" id="WP_344906954.1">
    <property type="nucleotide sequence ID" value="NZ_BAAAYO010000005.1"/>
</dbReference>